<protein>
    <submittedName>
        <fullName evidence="13">MPL proto-onco, thrombopoietin receptor</fullName>
    </submittedName>
</protein>
<dbReference type="Proteomes" id="UP000694392">
    <property type="component" value="Unplaced"/>
</dbReference>
<dbReference type="GeneTree" id="ENSGT00940000161225"/>
<dbReference type="GO" id="GO:0031965">
    <property type="term" value="C:nuclear membrane"/>
    <property type="evidence" value="ECO:0007669"/>
    <property type="project" value="Ensembl"/>
</dbReference>
<dbReference type="PANTHER" id="PTHR23037">
    <property type="entry name" value="CYTOKINE RECEPTOR"/>
    <property type="match status" value="1"/>
</dbReference>
<dbReference type="GO" id="GO:0038164">
    <property type="term" value="F:thrombopoietin receptor activity"/>
    <property type="evidence" value="ECO:0007669"/>
    <property type="project" value="Ensembl"/>
</dbReference>
<keyword evidence="5 10" id="KW-1133">Transmembrane helix</keyword>
<evidence type="ECO:0000256" key="4">
    <source>
        <dbReference type="ARBA" id="ARBA00022729"/>
    </source>
</evidence>
<dbReference type="Pfam" id="PF00041">
    <property type="entry name" value="fn3"/>
    <property type="match status" value="1"/>
</dbReference>
<dbReference type="AlphaFoldDB" id="A0A8D0GIB7"/>
<accession>A0A8D0GIB7</accession>
<keyword evidence="3 10" id="KW-0812">Transmembrane</keyword>
<organism evidence="13 14">
    <name type="scientific">Sphenodon punctatus</name>
    <name type="common">Tuatara</name>
    <name type="synonym">Hatteria punctata</name>
    <dbReference type="NCBI Taxonomy" id="8508"/>
    <lineage>
        <taxon>Eukaryota</taxon>
        <taxon>Metazoa</taxon>
        <taxon>Chordata</taxon>
        <taxon>Craniata</taxon>
        <taxon>Vertebrata</taxon>
        <taxon>Euteleostomi</taxon>
        <taxon>Lepidosauria</taxon>
        <taxon>Sphenodontia</taxon>
        <taxon>Sphenodontidae</taxon>
        <taxon>Sphenodon</taxon>
    </lineage>
</organism>
<keyword evidence="4 11" id="KW-0732">Signal</keyword>
<comment type="similarity">
    <text evidence="2">Belongs to the type I cytokine receptor family. Type 1 subfamily.</text>
</comment>
<dbReference type="GO" id="GO:0005794">
    <property type="term" value="C:Golgi apparatus"/>
    <property type="evidence" value="ECO:0007669"/>
    <property type="project" value="Ensembl"/>
</dbReference>
<keyword evidence="6 10" id="KW-0472">Membrane</keyword>
<feature type="region of interest" description="Disordered" evidence="9">
    <location>
        <begin position="496"/>
        <end position="526"/>
    </location>
</feature>
<evidence type="ECO:0000313" key="13">
    <source>
        <dbReference type="Ensembl" id="ENSSPUP00000008830.1"/>
    </source>
</evidence>
<gene>
    <name evidence="13" type="primary">MPL</name>
</gene>
<name>A0A8D0GIB7_SPHPU</name>
<dbReference type="InterPro" id="IPR003528">
    <property type="entry name" value="Long_hematopoietin_rcpt_CS"/>
</dbReference>
<evidence type="ECO:0000256" key="10">
    <source>
        <dbReference type="SAM" id="Phobius"/>
    </source>
</evidence>
<evidence type="ECO:0000256" key="3">
    <source>
        <dbReference type="ARBA" id="ARBA00022692"/>
    </source>
</evidence>
<proteinExistence type="inferred from homology"/>
<dbReference type="OMA" id="HGPTYQG"/>
<dbReference type="SUPFAM" id="SSF49265">
    <property type="entry name" value="Fibronectin type III"/>
    <property type="match status" value="3"/>
</dbReference>
<sequence>MAPRLCPEQTLPLQQRILIALLLPTLSLSQVTDEGLIAAPQNIRAVWPGAAQQLQVTWEPPAIGYAELCAYQLLYGIAASRDPPSMVLVAKGCMCLLKDLLPGQQYQIRVRSKPDGTSFDGLWGPWSRAVLAETPHLPDEIRLRCFTPDLRWLRCTWSWEPAEPNANHSLLYWAQSSSGAGRGLAWQRCEQEGESHPGAHVCMFQPRNDSCVSVRVTVTRGLQPELTYFQEPFSLYQAVLTGPPRILRTALESWRLQLQWAPPLEELEEHMVYEIRYSGETSPPDWKVLQVQRAANSQALDLHAGTRYRLQVRTKPNGQRYQGFWSAWSEEVAVETPLGADWTVLLSILVSLLLCAGFLLGLGCTFPSAYSSVKQRLWPPLPDLHRALGGFLTDSSKQQQQQQTAAAGALFYSKPLEDVLLPCLLEVLSETLPEAARLDPLPAAAAAAEKGSLASPQQDYMVLQPSRNESLATAGEGDDALALSLLFHGSDHLVLGPQTHDGPFPPLPSTLPSAPSPAQQEQEGWECSASPTHISNQSYLLIG</sequence>
<evidence type="ECO:0000259" key="12">
    <source>
        <dbReference type="PROSITE" id="PS50853"/>
    </source>
</evidence>
<evidence type="ECO:0000256" key="11">
    <source>
        <dbReference type="SAM" id="SignalP"/>
    </source>
</evidence>
<dbReference type="GO" id="GO:0009897">
    <property type="term" value="C:external side of plasma membrane"/>
    <property type="evidence" value="ECO:0007669"/>
    <property type="project" value="TreeGrafter"/>
</dbReference>
<evidence type="ECO:0000256" key="5">
    <source>
        <dbReference type="ARBA" id="ARBA00022989"/>
    </source>
</evidence>
<evidence type="ECO:0000256" key="2">
    <source>
        <dbReference type="ARBA" id="ARBA00007885"/>
    </source>
</evidence>
<feature type="transmembrane region" description="Helical" evidence="10">
    <location>
        <begin position="342"/>
        <end position="366"/>
    </location>
</feature>
<dbReference type="PANTHER" id="PTHR23037:SF31">
    <property type="entry name" value="THROMBOPOIETIN RECEPTOR"/>
    <property type="match status" value="1"/>
</dbReference>
<evidence type="ECO:0000256" key="9">
    <source>
        <dbReference type="SAM" id="MobiDB-lite"/>
    </source>
</evidence>
<evidence type="ECO:0000313" key="14">
    <source>
        <dbReference type="Proteomes" id="UP000694392"/>
    </source>
</evidence>
<dbReference type="PROSITE" id="PS01352">
    <property type="entry name" value="HEMATOPO_REC_L_F1"/>
    <property type="match status" value="1"/>
</dbReference>
<evidence type="ECO:0000256" key="6">
    <source>
        <dbReference type="ARBA" id="ARBA00023136"/>
    </source>
</evidence>
<dbReference type="PROSITE" id="PS50853">
    <property type="entry name" value="FN3"/>
    <property type="match status" value="2"/>
</dbReference>
<dbReference type="InterPro" id="IPR036116">
    <property type="entry name" value="FN3_sf"/>
</dbReference>
<dbReference type="Gene3D" id="2.60.40.10">
    <property type="entry name" value="Immunoglobulins"/>
    <property type="match status" value="3"/>
</dbReference>
<feature type="domain" description="Fibronectin type-III" evidence="12">
    <location>
        <begin position="240"/>
        <end position="339"/>
    </location>
</feature>
<dbReference type="SMART" id="SM00060">
    <property type="entry name" value="FN3"/>
    <property type="match status" value="2"/>
</dbReference>
<feature type="signal peptide" evidence="11">
    <location>
        <begin position="1"/>
        <end position="29"/>
    </location>
</feature>
<reference evidence="13" key="1">
    <citation type="submission" date="2025-08" db="UniProtKB">
        <authorList>
            <consortium name="Ensembl"/>
        </authorList>
    </citation>
    <scope>IDENTIFICATION</scope>
</reference>
<dbReference type="InterPro" id="IPR013783">
    <property type="entry name" value="Ig-like_fold"/>
</dbReference>
<evidence type="ECO:0000256" key="7">
    <source>
        <dbReference type="ARBA" id="ARBA00023170"/>
    </source>
</evidence>
<keyword evidence="8" id="KW-0325">Glycoprotein</keyword>
<dbReference type="Ensembl" id="ENSSPUT00000009415.1">
    <property type="protein sequence ID" value="ENSSPUP00000008830.1"/>
    <property type="gene ID" value="ENSSPUG00000006874.1"/>
</dbReference>
<reference evidence="13" key="2">
    <citation type="submission" date="2025-09" db="UniProtKB">
        <authorList>
            <consortium name="Ensembl"/>
        </authorList>
    </citation>
    <scope>IDENTIFICATION</scope>
</reference>
<keyword evidence="7" id="KW-0675">Receptor</keyword>
<keyword evidence="14" id="KW-1185">Reference proteome</keyword>
<evidence type="ECO:0000256" key="1">
    <source>
        <dbReference type="ARBA" id="ARBA00004479"/>
    </source>
</evidence>
<dbReference type="InterPro" id="IPR003961">
    <property type="entry name" value="FN3_dom"/>
</dbReference>
<dbReference type="CDD" id="cd00063">
    <property type="entry name" value="FN3"/>
    <property type="match status" value="2"/>
</dbReference>
<comment type="subcellular location">
    <subcellularLocation>
        <location evidence="1">Membrane</location>
        <topology evidence="1">Single-pass type I membrane protein</topology>
    </subcellularLocation>
</comment>
<feature type="domain" description="Fibronectin type-III" evidence="12">
    <location>
        <begin position="39"/>
        <end position="137"/>
    </location>
</feature>
<feature type="chain" id="PRO_5034534742" evidence="11">
    <location>
        <begin position="30"/>
        <end position="543"/>
    </location>
</feature>
<evidence type="ECO:0000256" key="8">
    <source>
        <dbReference type="ARBA" id="ARBA00023180"/>
    </source>
</evidence>